<protein>
    <recommendedName>
        <fullName evidence="8">RING-type domain-containing protein</fullName>
    </recommendedName>
</protein>
<accession>A0AAV0SP17</accession>
<dbReference type="Gene3D" id="3.30.1520.10">
    <property type="entry name" value="Phox-like domain"/>
    <property type="match status" value="1"/>
</dbReference>
<dbReference type="GO" id="GO:0008270">
    <property type="term" value="F:zinc ion binding"/>
    <property type="evidence" value="ECO:0007669"/>
    <property type="project" value="UniProtKB-KW"/>
</dbReference>
<evidence type="ECO:0000259" key="3">
    <source>
        <dbReference type="PROSITE" id="PS50195"/>
    </source>
</evidence>
<dbReference type="SUPFAM" id="SSF64268">
    <property type="entry name" value="PX domain"/>
    <property type="match status" value="1"/>
</dbReference>
<reference evidence="5" key="2">
    <citation type="submission" date="2022-12" db="EMBL/GenBank/DDBJ databases">
        <authorList>
            <person name="Webb A."/>
        </authorList>
    </citation>
    <scope>NUCLEOTIDE SEQUENCE</scope>
    <source>
        <strain evidence="5">Pf2</strain>
    </source>
</reference>
<keyword evidence="1" id="KW-0862">Zinc</keyword>
<keyword evidence="1" id="KW-0863">Zinc-finger</keyword>
<dbReference type="InterPro" id="IPR001841">
    <property type="entry name" value="Znf_RING"/>
</dbReference>
<evidence type="ECO:0000256" key="1">
    <source>
        <dbReference type="PROSITE-ProRule" id="PRU00175"/>
    </source>
</evidence>
<keyword evidence="1" id="KW-0479">Metal-binding</keyword>
<dbReference type="InterPro" id="IPR051826">
    <property type="entry name" value="E3_ubiquitin-ligase_domain"/>
</dbReference>
<dbReference type="EMBL" id="CAKLBC010000143">
    <property type="protein sequence ID" value="CAH0484967.1"/>
    <property type="molecule type" value="Genomic_DNA"/>
</dbReference>
<evidence type="ECO:0008006" key="8">
    <source>
        <dbReference type="Google" id="ProtNLM"/>
    </source>
</evidence>
<dbReference type="EMBL" id="CANTFK010000020">
    <property type="protein sequence ID" value="CAI5704806.1"/>
    <property type="molecule type" value="Genomic_DNA"/>
</dbReference>
<dbReference type="AlphaFoldDB" id="A0AAV0SP17"/>
<sequence length="292" mass="33370">MFETSIQLQRLQRVYETTKNSLIISTQVARAAGVTAAATMYQMDISFLSTRNKWSIARRYSEFYAVRQQLRRFVKHYKQQYGSGASCPTPLFVLEKALESPFPRRHFRCDNNVIITERRAALESFVQSLVTVTSSIPIIADIDAMDWCGTTTEAKQLLMLYTVLRDFLEYPDIQIESEAKLKVAVLSLEDVVVDSQSNLWKTAESISSSECCSICLSEWGDKECIGMNVVKLPCMHMFHEECLLEWLHGTTHCPMCREEPATSAARYSLDGHGMHQRYYKAEAAITDRHTYS</sequence>
<dbReference type="SMART" id="SM00184">
    <property type="entry name" value="RING"/>
    <property type="match status" value="1"/>
</dbReference>
<dbReference type="Proteomes" id="UP001157938">
    <property type="component" value="Unassembled WGS sequence"/>
</dbReference>
<evidence type="ECO:0000313" key="4">
    <source>
        <dbReference type="EMBL" id="CAH0484967.1"/>
    </source>
</evidence>
<evidence type="ECO:0000313" key="6">
    <source>
        <dbReference type="Proteomes" id="UP001157938"/>
    </source>
</evidence>
<feature type="domain" description="RING-type" evidence="2">
    <location>
        <begin position="212"/>
        <end position="257"/>
    </location>
</feature>
<dbReference type="GO" id="GO:0035091">
    <property type="term" value="F:phosphatidylinositol binding"/>
    <property type="evidence" value="ECO:0007669"/>
    <property type="project" value="InterPro"/>
</dbReference>
<dbReference type="GO" id="GO:0061630">
    <property type="term" value="F:ubiquitin protein ligase activity"/>
    <property type="evidence" value="ECO:0007669"/>
    <property type="project" value="TreeGrafter"/>
</dbReference>
<dbReference type="InterPro" id="IPR036871">
    <property type="entry name" value="PX_dom_sf"/>
</dbReference>
<comment type="caution">
    <text evidence="5">The sequence shown here is derived from an EMBL/GenBank/DDBJ whole genome shotgun (WGS) entry which is preliminary data.</text>
</comment>
<reference evidence="4 6" key="1">
    <citation type="submission" date="2021-11" db="EMBL/GenBank/DDBJ databases">
        <authorList>
            <person name="Islam A."/>
            <person name="Islam S."/>
            <person name="Flora M.S."/>
            <person name="Rahman M."/>
            <person name="Ziaur R.M."/>
            <person name="Epstein J.H."/>
            <person name="Hassan M."/>
            <person name="Klassen M."/>
            <person name="Woodard K."/>
            <person name="Webb A."/>
            <person name="Webby R.J."/>
            <person name="El Zowalaty M.E."/>
        </authorList>
    </citation>
    <scope>NUCLEOTIDE SEQUENCE [LARGE SCALE GENOMIC DNA]</scope>
    <source>
        <strain evidence="4">Pf1</strain>
    </source>
</reference>
<dbReference type="PANTHER" id="PTHR22765">
    <property type="entry name" value="RING FINGER AND PROTEASE ASSOCIATED DOMAIN-CONTAINING"/>
    <property type="match status" value="1"/>
</dbReference>
<dbReference type="GO" id="GO:0006511">
    <property type="term" value="P:ubiquitin-dependent protein catabolic process"/>
    <property type="evidence" value="ECO:0007669"/>
    <property type="project" value="TreeGrafter"/>
</dbReference>
<dbReference type="Pfam" id="PF13639">
    <property type="entry name" value="zf-RING_2"/>
    <property type="match status" value="1"/>
</dbReference>
<name>A0AAV0SP17_9STRA</name>
<proteinExistence type="predicted"/>
<evidence type="ECO:0000313" key="5">
    <source>
        <dbReference type="EMBL" id="CAI5704806.1"/>
    </source>
</evidence>
<dbReference type="PROSITE" id="PS50089">
    <property type="entry name" value="ZF_RING_2"/>
    <property type="match status" value="1"/>
</dbReference>
<feature type="domain" description="PX" evidence="3">
    <location>
        <begin position="19"/>
        <end position="174"/>
    </location>
</feature>
<dbReference type="Gene3D" id="3.30.40.10">
    <property type="entry name" value="Zinc/RING finger domain, C3HC4 (zinc finger)"/>
    <property type="match status" value="1"/>
</dbReference>
<keyword evidence="6" id="KW-1185">Reference proteome</keyword>
<organism evidence="5 7">
    <name type="scientific">Peronospora farinosa</name>
    <dbReference type="NCBI Taxonomy" id="134698"/>
    <lineage>
        <taxon>Eukaryota</taxon>
        <taxon>Sar</taxon>
        <taxon>Stramenopiles</taxon>
        <taxon>Oomycota</taxon>
        <taxon>Peronosporomycetes</taxon>
        <taxon>Peronosporales</taxon>
        <taxon>Peronosporaceae</taxon>
        <taxon>Peronospora</taxon>
    </lineage>
</organism>
<evidence type="ECO:0000259" key="2">
    <source>
        <dbReference type="PROSITE" id="PS50089"/>
    </source>
</evidence>
<gene>
    <name evidence="4" type="ORF">PFR001_LOCUS701</name>
    <name evidence="5" type="ORF">PFR002_LOCUS332</name>
</gene>
<dbReference type="SUPFAM" id="SSF57850">
    <property type="entry name" value="RING/U-box"/>
    <property type="match status" value="1"/>
</dbReference>
<dbReference type="InterPro" id="IPR013083">
    <property type="entry name" value="Znf_RING/FYVE/PHD"/>
</dbReference>
<dbReference type="PROSITE" id="PS50195">
    <property type="entry name" value="PX"/>
    <property type="match status" value="1"/>
</dbReference>
<dbReference type="InterPro" id="IPR001683">
    <property type="entry name" value="PX_dom"/>
</dbReference>
<evidence type="ECO:0000313" key="7">
    <source>
        <dbReference type="Proteomes" id="UP001159659"/>
    </source>
</evidence>
<dbReference type="Proteomes" id="UP001159659">
    <property type="component" value="Unassembled WGS sequence"/>
</dbReference>
<dbReference type="Pfam" id="PF00787">
    <property type="entry name" value="PX"/>
    <property type="match status" value="1"/>
</dbReference>